<organism evidence="1 2">
    <name type="scientific">Beijerinckia indica subsp. indica (strain ATCC 9039 / DSM 1715 / NCIMB 8712)</name>
    <dbReference type="NCBI Taxonomy" id="395963"/>
    <lineage>
        <taxon>Bacteria</taxon>
        <taxon>Pseudomonadati</taxon>
        <taxon>Pseudomonadota</taxon>
        <taxon>Alphaproteobacteria</taxon>
        <taxon>Hyphomicrobiales</taxon>
        <taxon>Beijerinckiaceae</taxon>
        <taxon>Beijerinckia</taxon>
    </lineage>
</organism>
<sequence length="606" mass="64731">MGTKRSLMTTGLLTGTALWLLAPLSPLPIIATVKAQGSYAHAQDLVIEAGSTTYRIKKLDLSGTTLQSADLLAVFDPKSPLPLQERLQKLSAGAITAPEIIAETTRDGLVQTIVYHNVTLGTVQAGQAASARVNNTTLKLISPDGTIEGTYGVIKATAVNLLLASQLAGAPGEVTTKDKSTAKIPFLGSLEINDVHLTNEKAHSQLDIQSLAARDIKGQALPTAPQTGQTDKTEDQATAYSTFDSLGGVLPGNFDIGQLDAEKLSLTLTNSQNQPLHLSFAKGSFSDYTAFTFGVIHLDDLALQSPILSFTLQNLGLRGVDFTTVRTLLREASQNNTVIGLQAILPRVDLLELAKLDVTQFGEKVAPTAEDPAGRDPLSFQVDALRMERSQLFQGTPTKINASINQFRVDLDKNRSGLFKDLAAFGYHGLDLSSRLAMGWSPEKQELVVDNLIDAKDMGTVTLAALLTNVSKEFFSAKDVEATRIATETARLKTAELTIDNDGIFDKFLTLQAQAQKKPLADLRRSYTSAAAVVVPILLGNGPGAKAIGAAVSKFIAEPKKLHLQATMPDGLTLKDVDLIQTPGLLLDKIEIQVSNEAKTGAPQPH</sequence>
<name>B2IJH2_BEII9</name>
<evidence type="ECO:0000313" key="2">
    <source>
        <dbReference type="Proteomes" id="UP000001695"/>
    </source>
</evidence>
<reference evidence="1 2" key="2">
    <citation type="journal article" date="2010" name="J. Bacteriol.">
        <title>Complete genome sequence of Beijerinckia indica subsp. indica.</title>
        <authorList>
            <person name="Tamas I."/>
            <person name="Dedysh S.N."/>
            <person name="Liesack W."/>
            <person name="Stott M.B."/>
            <person name="Alam M."/>
            <person name="Murrell J.C."/>
            <person name="Dunfield P.F."/>
        </authorList>
    </citation>
    <scope>NUCLEOTIDE SEQUENCE [LARGE SCALE GENOMIC DNA]</scope>
    <source>
        <strain evidence="2">ATCC 9039 / DSM 1715 / NCIMB 8712</strain>
    </source>
</reference>
<reference evidence="2" key="1">
    <citation type="submission" date="2008-03" db="EMBL/GenBank/DDBJ databases">
        <title>Complete sequence of chromosome of Beijerinckia indica subsp. indica ATCC 9039.</title>
        <authorList>
            <consortium name="US DOE Joint Genome Institute"/>
            <person name="Copeland A."/>
            <person name="Lucas S."/>
            <person name="Lapidus A."/>
            <person name="Glavina del Rio T."/>
            <person name="Dalin E."/>
            <person name="Tice H."/>
            <person name="Bruce D."/>
            <person name="Goodwin L."/>
            <person name="Pitluck S."/>
            <person name="LaButti K."/>
            <person name="Schmutz J."/>
            <person name="Larimer F."/>
            <person name="Land M."/>
            <person name="Hauser L."/>
            <person name="Kyrpides N."/>
            <person name="Mikhailova N."/>
            <person name="Dunfield P.F."/>
            <person name="Dedysh S.N."/>
            <person name="Liesack W."/>
            <person name="Saw J.H."/>
            <person name="Alam M."/>
            <person name="Chen Y."/>
            <person name="Murrell J.C."/>
            <person name="Richardson P."/>
        </authorList>
    </citation>
    <scope>NUCLEOTIDE SEQUENCE [LARGE SCALE GENOMIC DNA]</scope>
    <source>
        <strain evidence="2">ATCC 9039 / DSM 1715 / NCIMB 8712</strain>
    </source>
</reference>
<dbReference type="eggNOG" id="ENOG502ZBU6">
    <property type="taxonomic scope" value="Bacteria"/>
</dbReference>
<accession>B2IJH2</accession>
<gene>
    <name evidence="1" type="ordered locus">Bind_2713</name>
</gene>
<proteinExistence type="predicted"/>
<keyword evidence="2" id="KW-1185">Reference proteome</keyword>
<dbReference type="HOGENOM" id="CLU_436033_0_0_5"/>
<protein>
    <submittedName>
        <fullName evidence="1">Uncharacterized protein</fullName>
    </submittedName>
</protein>
<evidence type="ECO:0000313" key="1">
    <source>
        <dbReference type="EMBL" id="ACB96285.1"/>
    </source>
</evidence>
<dbReference type="EMBL" id="CP001016">
    <property type="protein sequence ID" value="ACB96285.1"/>
    <property type="molecule type" value="Genomic_DNA"/>
</dbReference>
<dbReference type="AlphaFoldDB" id="B2IJH2"/>
<dbReference type="Proteomes" id="UP000001695">
    <property type="component" value="Chromosome"/>
</dbReference>
<dbReference type="KEGG" id="bid:Bind_2713"/>